<evidence type="ECO:0000313" key="19">
    <source>
        <dbReference type="Proteomes" id="UP000085678"/>
    </source>
</evidence>
<evidence type="ECO:0000256" key="13">
    <source>
        <dbReference type="ARBA" id="ARBA00047899"/>
    </source>
</evidence>
<dbReference type="PANTHER" id="PTHR45832:SF22">
    <property type="entry name" value="SERINE_THREONINE-PROTEIN KINASE SAMKA-RELATED"/>
    <property type="match status" value="1"/>
</dbReference>
<evidence type="ECO:0000256" key="8">
    <source>
        <dbReference type="ARBA" id="ARBA00022679"/>
    </source>
</evidence>
<dbReference type="SMART" id="SM00285">
    <property type="entry name" value="PBD"/>
    <property type="match status" value="1"/>
</dbReference>
<evidence type="ECO:0000256" key="14">
    <source>
        <dbReference type="ARBA" id="ARBA00048679"/>
    </source>
</evidence>
<dbReference type="FunFam" id="1.10.510.10:FF:000011">
    <property type="entry name" value="Non-specific serine/threonine protein kinase"/>
    <property type="match status" value="1"/>
</dbReference>
<feature type="region of interest" description="Disordered" evidence="16">
    <location>
        <begin position="109"/>
        <end position="236"/>
    </location>
</feature>
<protein>
    <recommendedName>
        <fullName evidence="4">non-specific serine/threonine protein kinase</fullName>
        <ecNumber evidence="4">2.7.11.1</ecNumber>
    </recommendedName>
</protein>
<dbReference type="GO" id="GO:0016477">
    <property type="term" value="P:cell migration"/>
    <property type="evidence" value="ECO:0007669"/>
    <property type="project" value="UniProtKB-ARBA"/>
</dbReference>
<dbReference type="FunFam" id="3.30.200.20:FF:000705">
    <property type="entry name" value="Non-specific serine/threonine protein kinase"/>
    <property type="match status" value="1"/>
</dbReference>
<dbReference type="InterPro" id="IPR000719">
    <property type="entry name" value="Prot_kinase_dom"/>
</dbReference>
<dbReference type="InterPro" id="IPR036936">
    <property type="entry name" value="CRIB_dom_sf"/>
</dbReference>
<evidence type="ECO:0000256" key="12">
    <source>
        <dbReference type="ARBA" id="ARBA00023273"/>
    </source>
</evidence>
<feature type="compositionally biased region" description="Basic residues" evidence="16">
    <location>
        <begin position="223"/>
        <end position="233"/>
    </location>
</feature>
<keyword evidence="5" id="KW-0217">Developmental protein</keyword>
<evidence type="ECO:0000256" key="16">
    <source>
        <dbReference type="SAM" id="MobiDB-lite"/>
    </source>
</evidence>
<evidence type="ECO:0000256" key="10">
    <source>
        <dbReference type="ARBA" id="ARBA00022777"/>
    </source>
</evidence>
<dbReference type="InParanoid" id="A0A1S3HCG8"/>
<dbReference type="GO" id="GO:0009791">
    <property type="term" value="P:post-embryonic development"/>
    <property type="evidence" value="ECO:0007669"/>
    <property type="project" value="UniProtKB-ARBA"/>
</dbReference>
<feature type="compositionally biased region" description="Basic and acidic residues" evidence="16">
    <location>
        <begin position="183"/>
        <end position="192"/>
    </location>
</feature>
<keyword evidence="9 15" id="KW-0547">Nucleotide-binding</keyword>
<dbReference type="InterPro" id="IPR017441">
    <property type="entry name" value="Protein_kinase_ATP_BS"/>
</dbReference>
<evidence type="ECO:0000256" key="9">
    <source>
        <dbReference type="ARBA" id="ARBA00022741"/>
    </source>
</evidence>
<dbReference type="Gene3D" id="3.30.200.20">
    <property type="entry name" value="Phosphorylase Kinase, domain 1"/>
    <property type="match status" value="1"/>
</dbReference>
<dbReference type="InterPro" id="IPR033923">
    <property type="entry name" value="PAK_BD"/>
</dbReference>
<feature type="compositionally biased region" description="Basic and acidic residues" evidence="16">
    <location>
        <begin position="200"/>
        <end position="222"/>
    </location>
</feature>
<dbReference type="Pfam" id="PF00786">
    <property type="entry name" value="PBD"/>
    <property type="match status" value="1"/>
</dbReference>
<dbReference type="STRING" id="7574.A0A1S3HCG8"/>
<gene>
    <name evidence="20" type="primary">LOC106154033</name>
</gene>
<feature type="domain" description="Protein kinase" evidence="17">
    <location>
        <begin position="260"/>
        <end position="511"/>
    </location>
</feature>
<dbReference type="SMART" id="SM00220">
    <property type="entry name" value="S_TKc"/>
    <property type="match status" value="1"/>
</dbReference>
<comment type="catalytic activity">
    <reaction evidence="13">
        <text>L-threonyl-[protein] + ATP = O-phospho-L-threonyl-[protein] + ADP + H(+)</text>
        <dbReference type="Rhea" id="RHEA:46608"/>
        <dbReference type="Rhea" id="RHEA-COMP:11060"/>
        <dbReference type="Rhea" id="RHEA-COMP:11605"/>
        <dbReference type="ChEBI" id="CHEBI:15378"/>
        <dbReference type="ChEBI" id="CHEBI:30013"/>
        <dbReference type="ChEBI" id="CHEBI:30616"/>
        <dbReference type="ChEBI" id="CHEBI:61977"/>
        <dbReference type="ChEBI" id="CHEBI:456216"/>
        <dbReference type="EC" id="2.7.11.1"/>
    </reaction>
</comment>
<evidence type="ECO:0000259" key="18">
    <source>
        <dbReference type="PROSITE" id="PS50108"/>
    </source>
</evidence>
<dbReference type="InterPro" id="IPR000095">
    <property type="entry name" value="CRIB_dom"/>
</dbReference>
<dbReference type="EC" id="2.7.11.1" evidence="4"/>
<dbReference type="SUPFAM" id="SSF56112">
    <property type="entry name" value="Protein kinase-like (PK-like)"/>
    <property type="match status" value="1"/>
</dbReference>
<evidence type="ECO:0000256" key="5">
    <source>
        <dbReference type="ARBA" id="ARBA00022473"/>
    </source>
</evidence>
<dbReference type="Pfam" id="PF00069">
    <property type="entry name" value="Pkinase"/>
    <property type="match status" value="1"/>
</dbReference>
<comment type="similarity">
    <text evidence="3">Belongs to the protein kinase superfamily. STE Ser/Thr protein kinase family. STE20 subfamily.</text>
</comment>
<sequence>MMYQVTMSPKAKMSQIKNFFKRKKKSDISPPESTISEISAPFEFKHNFHVGFNQDKGSFEGLPPAWDQWLQHSKISKEEQKQNPDAVVKALEFYNESVRRPFEDQQKFIELERADSQEELDERSSNESRTPRTSASGSDEGQENEKPSLPPAEPPLEEDDEELYVNTVIAKKQAQEEPAPALPDKKKNKEDIDQVNQNLEDAKLEDGETEKTKEVEKPVPQKREKKKSVKQKKKMTDAEIMDALRSRKLANCSVDPQKRYQVDKKVGSGASGTVCVAKDIETGEAVAIKMMDLENQPKKELIITEIEVMKAKRHPNIVNFLDCFLVEGELWVVMEYLEGGALTDVVTETVMDEGQMAAVSKACLEALAFLHSKNIIHRDIKSDNVLLGDNGDVKLTDFGFCAQITAEQNKRNTMVGTPYWMAPEVVTRKQYGNKVDVWSLGIMVIEMIEGEPPYLNETPLRALYLIATNGKPEIKNSSKLSSELISFLDRCLEVDVDKRASTEELLEHPFLKKAKPLVTLKPLIAAAKEASK</sequence>
<evidence type="ECO:0000256" key="6">
    <source>
        <dbReference type="ARBA" id="ARBA00022490"/>
    </source>
</evidence>
<dbReference type="GO" id="GO:0042995">
    <property type="term" value="C:cell projection"/>
    <property type="evidence" value="ECO:0007669"/>
    <property type="project" value="UniProtKB-SubCell"/>
</dbReference>
<keyword evidence="11 15" id="KW-0067">ATP-binding</keyword>
<dbReference type="CDD" id="cd01093">
    <property type="entry name" value="CRIB_PAK_like"/>
    <property type="match status" value="1"/>
</dbReference>
<dbReference type="CDD" id="cd06614">
    <property type="entry name" value="STKc_PAK"/>
    <property type="match status" value="1"/>
</dbReference>
<evidence type="ECO:0000256" key="1">
    <source>
        <dbReference type="ARBA" id="ARBA00004316"/>
    </source>
</evidence>
<dbReference type="GO" id="GO:0009887">
    <property type="term" value="P:animal organ morphogenesis"/>
    <property type="evidence" value="ECO:0007669"/>
    <property type="project" value="UniProtKB-ARBA"/>
</dbReference>
<evidence type="ECO:0000256" key="11">
    <source>
        <dbReference type="ARBA" id="ARBA00022840"/>
    </source>
</evidence>
<dbReference type="PROSITE" id="PS50011">
    <property type="entry name" value="PROTEIN_KINASE_DOM"/>
    <property type="match status" value="1"/>
</dbReference>
<dbReference type="GO" id="GO:0030054">
    <property type="term" value="C:cell junction"/>
    <property type="evidence" value="ECO:0007669"/>
    <property type="project" value="UniProtKB-ARBA"/>
</dbReference>
<keyword evidence="19" id="KW-1185">Reference proteome</keyword>
<dbReference type="InterPro" id="IPR008271">
    <property type="entry name" value="Ser/Thr_kinase_AS"/>
</dbReference>
<keyword evidence="6" id="KW-0963">Cytoplasm</keyword>
<dbReference type="InterPro" id="IPR011009">
    <property type="entry name" value="Kinase-like_dom_sf"/>
</dbReference>
<evidence type="ECO:0000259" key="17">
    <source>
        <dbReference type="PROSITE" id="PS50011"/>
    </source>
</evidence>
<dbReference type="PROSITE" id="PS00107">
    <property type="entry name" value="PROTEIN_KINASE_ATP"/>
    <property type="match status" value="1"/>
</dbReference>
<dbReference type="Gene3D" id="3.90.810.10">
    <property type="entry name" value="CRIB domain"/>
    <property type="match status" value="1"/>
</dbReference>
<evidence type="ECO:0000313" key="20">
    <source>
        <dbReference type="RefSeq" id="XP_013383708.1"/>
    </source>
</evidence>
<dbReference type="GO" id="GO:0106310">
    <property type="term" value="F:protein serine kinase activity"/>
    <property type="evidence" value="ECO:0007669"/>
    <property type="project" value="RHEA"/>
</dbReference>
<accession>A0A1S3HCG8</accession>
<comment type="catalytic activity">
    <reaction evidence="14">
        <text>L-seryl-[protein] + ATP = O-phospho-L-seryl-[protein] + ADP + H(+)</text>
        <dbReference type="Rhea" id="RHEA:17989"/>
        <dbReference type="Rhea" id="RHEA-COMP:9863"/>
        <dbReference type="Rhea" id="RHEA-COMP:11604"/>
        <dbReference type="ChEBI" id="CHEBI:15378"/>
        <dbReference type="ChEBI" id="CHEBI:29999"/>
        <dbReference type="ChEBI" id="CHEBI:30616"/>
        <dbReference type="ChEBI" id="CHEBI:83421"/>
        <dbReference type="ChEBI" id="CHEBI:456216"/>
        <dbReference type="EC" id="2.7.11.1"/>
    </reaction>
</comment>
<name>A0A1S3HCG8_LINAN</name>
<evidence type="ECO:0000256" key="15">
    <source>
        <dbReference type="PROSITE-ProRule" id="PRU10141"/>
    </source>
</evidence>
<comment type="subcellular location">
    <subcellularLocation>
        <location evidence="1">Cell projection</location>
    </subcellularLocation>
    <subcellularLocation>
        <location evidence="2">Cytoplasm</location>
    </subcellularLocation>
</comment>
<evidence type="ECO:0000256" key="3">
    <source>
        <dbReference type="ARBA" id="ARBA00008874"/>
    </source>
</evidence>
<dbReference type="GO" id="GO:0005829">
    <property type="term" value="C:cytosol"/>
    <property type="evidence" value="ECO:0007669"/>
    <property type="project" value="UniProtKB-ARBA"/>
</dbReference>
<feature type="domain" description="CRIB" evidence="18">
    <location>
        <begin position="38"/>
        <end position="51"/>
    </location>
</feature>
<evidence type="ECO:0000256" key="4">
    <source>
        <dbReference type="ARBA" id="ARBA00012513"/>
    </source>
</evidence>
<dbReference type="PROSITE" id="PS50108">
    <property type="entry name" value="CRIB"/>
    <property type="match status" value="1"/>
</dbReference>
<feature type="binding site" evidence="15">
    <location>
        <position position="289"/>
    </location>
    <ligand>
        <name>ATP</name>
        <dbReference type="ChEBI" id="CHEBI:30616"/>
    </ligand>
</feature>
<dbReference type="Proteomes" id="UP000085678">
    <property type="component" value="Unplaced"/>
</dbReference>
<dbReference type="RefSeq" id="XP_013383708.1">
    <property type="nucleotide sequence ID" value="XM_013528254.2"/>
</dbReference>
<organism evidence="19 20">
    <name type="scientific">Lingula anatina</name>
    <name type="common">Brachiopod</name>
    <name type="synonym">Lingula unguis</name>
    <dbReference type="NCBI Taxonomy" id="7574"/>
    <lineage>
        <taxon>Eukaryota</taxon>
        <taxon>Metazoa</taxon>
        <taxon>Spiralia</taxon>
        <taxon>Lophotrochozoa</taxon>
        <taxon>Brachiopoda</taxon>
        <taxon>Linguliformea</taxon>
        <taxon>Lingulata</taxon>
        <taxon>Lingulida</taxon>
        <taxon>Linguloidea</taxon>
        <taxon>Lingulidae</taxon>
        <taxon>Lingula</taxon>
    </lineage>
</organism>
<keyword evidence="12" id="KW-0966">Cell projection</keyword>
<dbReference type="KEGG" id="lak:106154033"/>
<dbReference type="InterPro" id="IPR051931">
    <property type="entry name" value="PAK3-like"/>
</dbReference>
<reference evidence="20" key="1">
    <citation type="submission" date="2025-08" db="UniProtKB">
        <authorList>
            <consortium name="RefSeq"/>
        </authorList>
    </citation>
    <scope>IDENTIFICATION</scope>
    <source>
        <tissue evidence="20">Gonads</tissue>
    </source>
</reference>
<keyword evidence="7" id="KW-0723">Serine/threonine-protein kinase</keyword>
<feature type="compositionally biased region" description="Basic and acidic residues" evidence="16">
    <location>
        <begin position="109"/>
        <end position="130"/>
    </location>
</feature>
<keyword evidence="8" id="KW-0808">Transferase</keyword>
<dbReference type="GO" id="GO:0004674">
    <property type="term" value="F:protein serine/threonine kinase activity"/>
    <property type="evidence" value="ECO:0007669"/>
    <property type="project" value="UniProtKB-KW"/>
</dbReference>
<keyword evidence="10" id="KW-0418">Kinase</keyword>
<dbReference type="PROSITE" id="PS00108">
    <property type="entry name" value="PROTEIN_KINASE_ST"/>
    <property type="match status" value="1"/>
</dbReference>
<dbReference type="GO" id="GO:0005886">
    <property type="term" value="C:plasma membrane"/>
    <property type="evidence" value="ECO:0007669"/>
    <property type="project" value="UniProtKB-ARBA"/>
</dbReference>
<dbReference type="GeneID" id="106154033"/>
<dbReference type="GO" id="GO:0034329">
    <property type="term" value="P:cell junction assembly"/>
    <property type="evidence" value="ECO:0007669"/>
    <property type="project" value="UniProtKB-ARBA"/>
</dbReference>
<dbReference type="GO" id="GO:0005524">
    <property type="term" value="F:ATP binding"/>
    <property type="evidence" value="ECO:0007669"/>
    <property type="project" value="UniProtKB-UniRule"/>
</dbReference>
<dbReference type="Gene3D" id="1.10.510.10">
    <property type="entry name" value="Transferase(Phosphotransferase) domain 1"/>
    <property type="match status" value="1"/>
</dbReference>
<dbReference type="PANTHER" id="PTHR45832">
    <property type="entry name" value="SERINE/THREONINE-PROTEIN KINASE SAMKA-RELATED-RELATED"/>
    <property type="match status" value="1"/>
</dbReference>
<evidence type="ECO:0000256" key="2">
    <source>
        <dbReference type="ARBA" id="ARBA00004496"/>
    </source>
</evidence>
<evidence type="ECO:0000256" key="7">
    <source>
        <dbReference type="ARBA" id="ARBA00022527"/>
    </source>
</evidence>
<dbReference type="GO" id="GO:0007411">
    <property type="term" value="P:axon guidance"/>
    <property type="evidence" value="ECO:0007669"/>
    <property type="project" value="UniProtKB-ARBA"/>
</dbReference>
<dbReference type="AlphaFoldDB" id="A0A1S3HCG8"/>
<proteinExistence type="inferred from homology"/>
<dbReference type="FunFam" id="3.90.810.10:FF:000005">
    <property type="entry name" value="Non-specific serine/threonine protein kinase"/>
    <property type="match status" value="1"/>
</dbReference>
<dbReference type="OrthoDB" id="2914378at2759"/>